<protein>
    <submittedName>
        <fullName evidence="1">Uncharacterized protein</fullName>
    </submittedName>
</protein>
<evidence type="ECO:0000313" key="1">
    <source>
        <dbReference type="EMBL" id="KAJ0040319.1"/>
    </source>
</evidence>
<organism evidence="1 2">
    <name type="scientific">Pistacia integerrima</name>
    <dbReference type="NCBI Taxonomy" id="434235"/>
    <lineage>
        <taxon>Eukaryota</taxon>
        <taxon>Viridiplantae</taxon>
        <taxon>Streptophyta</taxon>
        <taxon>Embryophyta</taxon>
        <taxon>Tracheophyta</taxon>
        <taxon>Spermatophyta</taxon>
        <taxon>Magnoliopsida</taxon>
        <taxon>eudicotyledons</taxon>
        <taxon>Gunneridae</taxon>
        <taxon>Pentapetalae</taxon>
        <taxon>rosids</taxon>
        <taxon>malvids</taxon>
        <taxon>Sapindales</taxon>
        <taxon>Anacardiaceae</taxon>
        <taxon>Pistacia</taxon>
    </lineage>
</organism>
<keyword evidence="2" id="KW-1185">Reference proteome</keyword>
<dbReference type="Proteomes" id="UP001163603">
    <property type="component" value="Chromosome 5"/>
</dbReference>
<gene>
    <name evidence="1" type="ORF">Pint_28355</name>
</gene>
<name>A0ACC0YSE6_9ROSI</name>
<evidence type="ECO:0000313" key="2">
    <source>
        <dbReference type="Proteomes" id="UP001163603"/>
    </source>
</evidence>
<comment type="caution">
    <text evidence="1">The sequence shown here is derived from an EMBL/GenBank/DDBJ whole genome shotgun (WGS) entry which is preliminary data.</text>
</comment>
<accession>A0ACC0YSE6</accession>
<reference evidence="2" key="1">
    <citation type="journal article" date="2023" name="G3 (Bethesda)">
        <title>Genome assembly and association tests identify interacting loci associated with vigor, precocity, and sex in interspecific pistachio rootstocks.</title>
        <authorList>
            <person name="Palmer W."/>
            <person name="Jacygrad E."/>
            <person name="Sagayaradj S."/>
            <person name="Cavanaugh K."/>
            <person name="Han R."/>
            <person name="Bertier L."/>
            <person name="Beede B."/>
            <person name="Kafkas S."/>
            <person name="Golino D."/>
            <person name="Preece J."/>
            <person name="Michelmore R."/>
        </authorList>
    </citation>
    <scope>NUCLEOTIDE SEQUENCE [LARGE SCALE GENOMIC DNA]</scope>
</reference>
<proteinExistence type="predicted"/>
<dbReference type="EMBL" id="CM047740">
    <property type="protein sequence ID" value="KAJ0040319.1"/>
    <property type="molecule type" value="Genomic_DNA"/>
</dbReference>
<sequence length="243" mass="26548">MAIDLEAGGVDSRIIPLTKCHNQTNPHVKYAPKLAIQLPLVGTDSTNTFSLPSTPHPQAHIAQSHIPPTPPPAPTYDQNWYPDIGATNHISSNLDNLSLNTNVYTRSDQIQVGNGQSLKILHTGSSVLYAASKSFFLNKILHAPEIKKNLLSVSQFTKDNNVYFEFHPSFFCVKDPSLGAILLKGPSKNGLYPLHTLTSPSTTPASYIGERVSVPTMACTPGHPRFTHSERNPLKAPSRSHQK</sequence>